<feature type="signal peptide" evidence="1">
    <location>
        <begin position="1"/>
        <end position="18"/>
    </location>
</feature>
<evidence type="ECO:0000313" key="2">
    <source>
        <dbReference type="EMBL" id="OMH83069.1"/>
    </source>
</evidence>
<organism evidence="2 3">
    <name type="scientific">Zancudomyces culisetae</name>
    <name type="common">Gut fungus</name>
    <name type="synonym">Smittium culisetae</name>
    <dbReference type="NCBI Taxonomy" id="1213189"/>
    <lineage>
        <taxon>Eukaryota</taxon>
        <taxon>Fungi</taxon>
        <taxon>Fungi incertae sedis</taxon>
        <taxon>Zoopagomycota</taxon>
        <taxon>Kickxellomycotina</taxon>
        <taxon>Harpellomycetes</taxon>
        <taxon>Harpellales</taxon>
        <taxon>Legeriomycetaceae</taxon>
        <taxon>Zancudomyces</taxon>
    </lineage>
</organism>
<feature type="chain" id="PRO_5013158992" description="Secreted protein" evidence="1">
    <location>
        <begin position="19"/>
        <end position="85"/>
    </location>
</feature>
<accession>A0A1R1PQ43</accession>
<dbReference type="Proteomes" id="UP000188320">
    <property type="component" value="Unassembled WGS sequence"/>
</dbReference>
<reference evidence="3" key="1">
    <citation type="submission" date="2017-01" db="EMBL/GenBank/DDBJ databases">
        <authorList>
            <person name="Wang Y."/>
            <person name="White M."/>
            <person name="Kvist S."/>
            <person name="Moncalvo J.-M."/>
        </authorList>
    </citation>
    <scope>NUCLEOTIDE SEQUENCE [LARGE SCALE GENOMIC DNA]</scope>
    <source>
        <strain evidence="3">COL-18-3</strain>
    </source>
</reference>
<dbReference type="AlphaFoldDB" id="A0A1R1PQ43"/>
<evidence type="ECO:0008006" key="4">
    <source>
        <dbReference type="Google" id="ProtNLM"/>
    </source>
</evidence>
<name>A0A1R1PQ43_ZANCU</name>
<sequence length="85" mass="9749">MSAVSANTISWLLAVATGALVYRHDPSLVQSPLLWIFRETIEKPAVESGWLKKMRCFTANWNGERQVRTDVSFGFVCYSYFGMRR</sequence>
<comment type="caution">
    <text evidence="2">The sequence shown here is derived from an EMBL/GenBank/DDBJ whole genome shotgun (WGS) entry which is preliminary data.</text>
</comment>
<keyword evidence="3" id="KW-1185">Reference proteome</keyword>
<proteinExistence type="predicted"/>
<dbReference type="EMBL" id="LSSK01000518">
    <property type="protein sequence ID" value="OMH83069.1"/>
    <property type="molecule type" value="Genomic_DNA"/>
</dbReference>
<keyword evidence="1" id="KW-0732">Signal</keyword>
<protein>
    <recommendedName>
        <fullName evidence="4">Secreted protein</fullName>
    </recommendedName>
</protein>
<evidence type="ECO:0000256" key="1">
    <source>
        <dbReference type="SAM" id="SignalP"/>
    </source>
</evidence>
<gene>
    <name evidence="2" type="ORF">AX774_g3406</name>
</gene>
<evidence type="ECO:0000313" key="3">
    <source>
        <dbReference type="Proteomes" id="UP000188320"/>
    </source>
</evidence>